<dbReference type="PANTHER" id="PTHR24305:SF232">
    <property type="entry name" value="P450, PUTATIVE (EUROFUNG)-RELATED"/>
    <property type="match status" value="1"/>
</dbReference>
<evidence type="ECO:0000256" key="6">
    <source>
        <dbReference type="PIRSR" id="PIRSR602401-1"/>
    </source>
</evidence>
<dbReference type="InterPro" id="IPR036396">
    <property type="entry name" value="Cyt_P450_sf"/>
</dbReference>
<evidence type="ECO:0000256" key="4">
    <source>
        <dbReference type="ARBA" id="ARBA00022723"/>
    </source>
</evidence>
<protein>
    <submittedName>
        <fullName evidence="7">Cytochrome P450</fullName>
    </submittedName>
</protein>
<evidence type="ECO:0000256" key="2">
    <source>
        <dbReference type="ARBA" id="ARBA00010617"/>
    </source>
</evidence>
<keyword evidence="4 6" id="KW-0479">Metal-binding</keyword>
<dbReference type="PRINTS" id="PR00385">
    <property type="entry name" value="P450"/>
</dbReference>
<evidence type="ECO:0000256" key="1">
    <source>
        <dbReference type="ARBA" id="ARBA00001971"/>
    </source>
</evidence>
<dbReference type="PRINTS" id="PR00463">
    <property type="entry name" value="EP450I"/>
</dbReference>
<dbReference type="GO" id="GO:0005506">
    <property type="term" value="F:iron ion binding"/>
    <property type="evidence" value="ECO:0007669"/>
    <property type="project" value="InterPro"/>
</dbReference>
<comment type="similarity">
    <text evidence="2">Belongs to the cytochrome P450 family.</text>
</comment>
<dbReference type="Proteomes" id="UP000756346">
    <property type="component" value="Unassembled WGS sequence"/>
</dbReference>
<evidence type="ECO:0000313" key="8">
    <source>
        <dbReference type="Proteomes" id="UP000756346"/>
    </source>
</evidence>
<keyword evidence="8" id="KW-1185">Reference proteome</keyword>
<comment type="cofactor">
    <cofactor evidence="1 6">
        <name>heme</name>
        <dbReference type="ChEBI" id="CHEBI:30413"/>
    </cofactor>
</comment>
<dbReference type="GO" id="GO:0016705">
    <property type="term" value="F:oxidoreductase activity, acting on paired donors, with incorporation or reduction of molecular oxygen"/>
    <property type="evidence" value="ECO:0007669"/>
    <property type="project" value="InterPro"/>
</dbReference>
<dbReference type="CDD" id="cd11060">
    <property type="entry name" value="CYP57A1-like"/>
    <property type="match status" value="1"/>
</dbReference>
<dbReference type="GO" id="GO:0004497">
    <property type="term" value="F:monooxygenase activity"/>
    <property type="evidence" value="ECO:0007669"/>
    <property type="project" value="InterPro"/>
</dbReference>
<comment type="caution">
    <text evidence="7">The sequence shown here is derived from an EMBL/GenBank/DDBJ whole genome shotgun (WGS) entry which is preliminary data.</text>
</comment>
<evidence type="ECO:0000256" key="5">
    <source>
        <dbReference type="ARBA" id="ARBA00023004"/>
    </source>
</evidence>
<dbReference type="EMBL" id="JAGTJQ010000010">
    <property type="protein sequence ID" value="KAH7021349.1"/>
    <property type="molecule type" value="Genomic_DNA"/>
</dbReference>
<organism evidence="7 8">
    <name type="scientific">Microdochium trichocladiopsis</name>
    <dbReference type="NCBI Taxonomy" id="1682393"/>
    <lineage>
        <taxon>Eukaryota</taxon>
        <taxon>Fungi</taxon>
        <taxon>Dikarya</taxon>
        <taxon>Ascomycota</taxon>
        <taxon>Pezizomycotina</taxon>
        <taxon>Sordariomycetes</taxon>
        <taxon>Xylariomycetidae</taxon>
        <taxon>Xylariales</taxon>
        <taxon>Microdochiaceae</taxon>
        <taxon>Microdochium</taxon>
    </lineage>
</organism>
<reference evidence="7" key="1">
    <citation type="journal article" date="2021" name="Nat. Commun.">
        <title>Genetic determinants of endophytism in the Arabidopsis root mycobiome.</title>
        <authorList>
            <person name="Mesny F."/>
            <person name="Miyauchi S."/>
            <person name="Thiergart T."/>
            <person name="Pickel B."/>
            <person name="Atanasova L."/>
            <person name="Karlsson M."/>
            <person name="Huettel B."/>
            <person name="Barry K.W."/>
            <person name="Haridas S."/>
            <person name="Chen C."/>
            <person name="Bauer D."/>
            <person name="Andreopoulos W."/>
            <person name="Pangilinan J."/>
            <person name="LaButti K."/>
            <person name="Riley R."/>
            <person name="Lipzen A."/>
            <person name="Clum A."/>
            <person name="Drula E."/>
            <person name="Henrissat B."/>
            <person name="Kohler A."/>
            <person name="Grigoriev I.V."/>
            <person name="Martin F.M."/>
            <person name="Hacquard S."/>
        </authorList>
    </citation>
    <scope>NUCLEOTIDE SEQUENCE</scope>
    <source>
        <strain evidence="7">MPI-CAGE-CH-0230</strain>
    </source>
</reference>
<dbReference type="InterPro" id="IPR001128">
    <property type="entry name" value="Cyt_P450"/>
</dbReference>
<name>A0A9P8XWB9_9PEZI</name>
<sequence length="374" mass="41459">MSTTDPKLKIARSKNLAPGLTLSSLLRNESGIDTVVALFKAHLDRHAASNSPINLDDFFTYTTFDIVGESIFSKQFGFLREARDIGGSIRNSFYQNAYVAVVGFYPWFHGLIANPWMTASGLLPFGHIVDTAMGAVKDREANPDARFDVLSHWFRALAEHPDRMSLFDVHSAATNAVAAGSDTVATGLQSFVYHMIRHPHAWAKAREEIDAAGLPDAEVIAYGDAQNLTYLQACIKEALRVFSPAPMTLPRVAPAGGLSIGDRVIPEGTIVSVCPWVIHASTEFWGPDAKEFKPERWLSGDAARLEKYYMPFGLGYASCPGQNLARIQLSKILATLVRDYDFEQVDRNADWKYHTFFVVAPYGWPVRVTKRSRA</sequence>
<evidence type="ECO:0000313" key="7">
    <source>
        <dbReference type="EMBL" id="KAH7021349.1"/>
    </source>
</evidence>
<dbReference type="Gene3D" id="1.10.630.10">
    <property type="entry name" value="Cytochrome P450"/>
    <property type="match status" value="1"/>
</dbReference>
<evidence type="ECO:0000256" key="3">
    <source>
        <dbReference type="ARBA" id="ARBA00022617"/>
    </source>
</evidence>
<dbReference type="InterPro" id="IPR050121">
    <property type="entry name" value="Cytochrome_P450_monoxygenase"/>
</dbReference>
<dbReference type="GeneID" id="70182411"/>
<dbReference type="GO" id="GO:0020037">
    <property type="term" value="F:heme binding"/>
    <property type="evidence" value="ECO:0007669"/>
    <property type="project" value="InterPro"/>
</dbReference>
<accession>A0A9P8XWB9</accession>
<feature type="binding site" description="axial binding residue" evidence="6">
    <location>
        <position position="319"/>
    </location>
    <ligand>
        <name>heme</name>
        <dbReference type="ChEBI" id="CHEBI:30413"/>
    </ligand>
    <ligandPart>
        <name>Fe</name>
        <dbReference type="ChEBI" id="CHEBI:18248"/>
    </ligandPart>
</feature>
<gene>
    <name evidence="7" type="ORF">B0I36DRAFT_31529</name>
</gene>
<dbReference type="RefSeq" id="XP_046007550.1">
    <property type="nucleotide sequence ID" value="XM_046152865.1"/>
</dbReference>
<dbReference type="SUPFAM" id="SSF48264">
    <property type="entry name" value="Cytochrome P450"/>
    <property type="match status" value="1"/>
</dbReference>
<dbReference type="PANTHER" id="PTHR24305">
    <property type="entry name" value="CYTOCHROME P450"/>
    <property type="match status" value="1"/>
</dbReference>
<dbReference type="AlphaFoldDB" id="A0A9P8XWB9"/>
<keyword evidence="3 6" id="KW-0349">Heme</keyword>
<dbReference type="InterPro" id="IPR002401">
    <property type="entry name" value="Cyt_P450_E_grp-I"/>
</dbReference>
<dbReference type="OrthoDB" id="3934656at2759"/>
<keyword evidence="5 6" id="KW-0408">Iron</keyword>
<proteinExistence type="inferred from homology"/>
<dbReference type="Pfam" id="PF00067">
    <property type="entry name" value="p450"/>
    <property type="match status" value="1"/>
</dbReference>